<feature type="region of interest" description="Disordered" evidence="5">
    <location>
        <begin position="64"/>
        <end position="114"/>
    </location>
</feature>
<protein>
    <recommendedName>
        <fullName evidence="6">HMG box domain-containing protein</fullName>
    </recommendedName>
</protein>
<gene>
    <name evidence="7" type="ORF">B7463_g332</name>
</gene>
<organism evidence="7 8">
    <name type="scientific">Scytalidium lignicola</name>
    <name type="common">Hyphomycete</name>
    <dbReference type="NCBI Taxonomy" id="5539"/>
    <lineage>
        <taxon>Eukaryota</taxon>
        <taxon>Fungi</taxon>
        <taxon>Dikarya</taxon>
        <taxon>Ascomycota</taxon>
        <taxon>Pezizomycotina</taxon>
        <taxon>Leotiomycetes</taxon>
        <taxon>Leotiomycetes incertae sedis</taxon>
        <taxon>Scytalidium</taxon>
    </lineage>
</organism>
<keyword evidence="8" id="KW-1185">Reference proteome</keyword>
<dbReference type="Pfam" id="PF09011">
    <property type="entry name" value="HMG_box_2"/>
    <property type="match status" value="1"/>
</dbReference>
<dbReference type="GO" id="GO:0003677">
    <property type="term" value="F:DNA binding"/>
    <property type="evidence" value="ECO:0007669"/>
    <property type="project" value="UniProtKB-UniRule"/>
</dbReference>
<name>A0A3E2HRF7_SCYLI</name>
<evidence type="ECO:0000313" key="7">
    <source>
        <dbReference type="EMBL" id="RFU35936.1"/>
    </source>
</evidence>
<evidence type="ECO:0000256" key="1">
    <source>
        <dbReference type="ARBA" id="ARBA00004123"/>
    </source>
</evidence>
<proteinExistence type="predicted"/>
<feature type="compositionally biased region" description="Basic and acidic residues" evidence="5">
    <location>
        <begin position="104"/>
        <end position="114"/>
    </location>
</feature>
<evidence type="ECO:0000313" key="8">
    <source>
        <dbReference type="Proteomes" id="UP000258309"/>
    </source>
</evidence>
<dbReference type="SMART" id="SM00398">
    <property type="entry name" value="HMG"/>
    <property type="match status" value="1"/>
</dbReference>
<dbReference type="PROSITE" id="PS50118">
    <property type="entry name" value="HMG_BOX_2"/>
    <property type="match status" value="1"/>
</dbReference>
<feature type="DNA-binding region" description="HMG box" evidence="4">
    <location>
        <begin position="239"/>
        <end position="305"/>
    </location>
</feature>
<dbReference type="OrthoDB" id="1919336at2759"/>
<dbReference type="EMBL" id="NCSJ02000003">
    <property type="protein sequence ID" value="RFU35936.1"/>
    <property type="molecule type" value="Genomic_DNA"/>
</dbReference>
<comment type="caution">
    <text evidence="7">The sequence shown here is derived from an EMBL/GenBank/DDBJ whole genome shotgun (WGS) entry which is preliminary data.</text>
</comment>
<evidence type="ECO:0000256" key="3">
    <source>
        <dbReference type="ARBA" id="ARBA00023242"/>
    </source>
</evidence>
<keyword evidence="3 4" id="KW-0539">Nucleus</keyword>
<evidence type="ECO:0000256" key="5">
    <source>
        <dbReference type="SAM" id="MobiDB-lite"/>
    </source>
</evidence>
<dbReference type="Proteomes" id="UP000258309">
    <property type="component" value="Unassembled WGS sequence"/>
</dbReference>
<dbReference type="PANTHER" id="PTHR46318">
    <property type="entry name" value="UPSTREAM BINDING TRANSCRIPTION FACTOR"/>
    <property type="match status" value="1"/>
</dbReference>
<evidence type="ECO:0000259" key="6">
    <source>
        <dbReference type="PROSITE" id="PS50118"/>
    </source>
</evidence>
<dbReference type="SUPFAM" id="SSF47095">
    <property type="entry name" value="HMG-box"/>
    <property type="match status" value="2"/>
</dbReference>
<feature type="compositionally biased region" description="Basic residues" evidence="5">
    <location>
        <begin position="80"/>
        <end position="91"/>
    </location>
</feature>
<evidence type="ECO:0000256" key="4">
    <source>
        <dbReference type="PROSITE-ProRule" id="PRU00267"/>
    </source>
</evidence>
<feature type="compositionally biased region" description="Low complexity" evidence="5">
    <location>
        <begin position="64"/>
        <end position="79"/>
    </location>
</feature>
<dbReference type="OMA" id="WVKSHTP"/>
<dbReference type="AlphaFoldDB" id="A0A3E2HRF7"/>
<reference evidence="7 8" key="1">
    <citation type="submission" date="2018-05" db="EMBL/GenBank/DDBJ databases">
        <title>Draft genome sequence of Scytalidium lignicola DSM 105466, a ubiquitous saprotrophic fungus.</title>
        <authorList>
            <person name="Buettner E."/>
            <person name="Gebauer A.M."/>
            <person name="Hofrichter M."/>
            <person name="Liers C."/>
            <person name="Kellner H."/>
        </authorList>
    </citation>
    <scope>NUCLEOTIDE SEQUENCE [LARGE SCALE GENOMIC DNA]</scope>
    <source>
        <strain evidence="7 8">DSM 105466</strain>
    </source>
</reference>
<comment type="subcellular location">
    <subcellularLocation>
        <location evidence="1">Nucleus</location>
    </subcellularLocation>
</comment>
<accession>A0A3E2HRF7</accession>
<dbReference type="InterPro" id="IPR009071">
    <property type="entry name" value="HMG_box_dom"/>
</dbReference>
<feature type="domain" description="HMG box" evidence="6">
    <location>
        <begin position="239"/>
        <end position="305"/>
    </location>
</feature>
<evidence type="ECO:0000256" key="2">
    <source>
        <dbReference type="ARBA" id="ARBA00023125"/>
    </source>
</evidence>
<dbReference type="InterPro" id="IPR051762">
    <property type="entry name" value="UBF1"/>
</dbReference>
<keyword evidence="2 4" id="KW-0238">DNA-binding</keyword>
<dbReference type="STRING" id="5539.A0A3E2HRF7"/>
<dbReference type="GO" id="GO:0005634">
    <property type="term" value="C:nucleus"/>
    <property type="evidence" value="ECO:0007669"/>
    <property type="project" value="UniProtKB-SubCell"/>
</dbReference>
<feature type="non-terminal residue" evidence="7">
    <location>
        <position position="1"/>
    </location>
</feature>
<dbReference type="InterPro" id="IPR036910">
    <property type="entry name" value="HMG_box_dom_sf"/>
</dbReference>
<sequence>MLSAIGRAAIRRLGVRTAQSSTNRLAQSSWPASRVHTFKDSTAALRHAQYITISARSYAAAASVASKKPKTKSPAASKAKSTKKSGTKKAATKTPTAKTKKPAKKELTEEQKQRLQIKKEKEEIKKLKEIALFSEPKSIVDSAWGIVLKEHMKANAVKGAKIDGTPAKEASEKYKSLSPSELEQYNHEANENKTANAAALKQWVESYTPDQIRLANNARKLLTKRTGKKYHAISDERAPKRPRSAYLLYTADRWASGDMKGIPITETASMIHDEWKRLPANEKKVYEDRAIVDKERYEQEVKTAFP</sequence>
<dbReference type="Gene3D" id="1.10.30.10">
    <property type="entry name" value="High mobility group box domain"/>
    <property type="match status" value="2"/>
</dbReference>
<feature type="non-terminal residue" evidence="7">
    <location>
        <position position="306"/>
    </location>
</feature>